<sequence>SPAVLLENPDPPTPPKTSFQVDVKVDDARLVSAVLNLAARHPGRSSRLLWGSFRQRTASRCLTSAPHVPLFASFQRALVMLAAYKLGLLRHLHIYESALVIPWRLHLANFSILGPFFQALFCGPGMTPSGPGSPGGLGGICTRGGLQLTYYFTDPGWFAELNRRGVAVVLFGCLNDERRFEICR</sequence>
<evidence type="ECO:0000256" key="2">
    <source>
        <dbReference type="ARBA" id="ARBA00007277"/>
    </source>
</evidence>
<evidence type="ECO:0000256" key="1">
    <source>
        <dbReference type="ARBA" id="ARBA00004370"/>
    </source>
</evidence>
<dbReference type="GO" id="GO:0046475">
    <property type="term" value="P:glycerophospholipid catabolic process"/>
    <property type="evidence" value="ECO:0007669"/>
    <property type="project" value="TreeGrafter"/>
</dbReference>
<dbReference type="EMBL" id="BNCQ01000012">
    <property type="protein sequence ID" value="GIM02695.1"/>
    <property type="molecule type" value="Genomic_DNA"/>
</dbReference>
<evidence type="ECO:0000313" key="7">
    <source>
        <dbReference type="EMBL" id="GIM02695.1"/>
    </source>
</evidence>
<comment type="subcellular location">
    <subcellularLocation>
        <location evidence="1">Membrane</location>
    </subcellularLocation>
</comment>
<dbReference type="GO" id="GO:0016020">
    <property type="term" value="C:membrane"/>
    <property type="evidence" value="ECO:0007669"/>
    <property type="project" value="UniProtKB-SubCell"/>
</dbReference>
<evidence type="ECO:0000256" key="3">
    <source>
        <dbReference type="ARBA" id="ARBA00022692"/>
    </source>
</evidence>
<gene>
    <name evidence="7" type="ORF">Vretimale_7530</name>
</gene>
<comment type="caution">
    <text evidence="7">The sequence shown here is derived from an EMBL/GenBank/DDBJ whole genome shotgun (WGS) entry which is preliminary data.</text>
</comment>
<dbReference type="GO" id="GO:0008081">
    <property type="term" value="F:phosphoric diester hydrolase activity"/>
    <property type="evidence" value="ECO:0007669"/>
    <property type="project" value="InterPro"/>
</dbReference>
<dbReference type="InterPro" id="IPR052271">
    <property type="entry name" value="GDPD-Related"/>
</dbReference>
<dbReference type="PANTHER" id="PTHR42758">
    <property type="entry name" value="PHOSPHATIDYLGLYCEROL PHOSPHOLIPASE C"/>
    <property type="match status" value="1"/>
</dbReference>
<dbReference type="Proteomes" id="UP000722791">
    <property type="component" value="Unassembled WGS sequence"/>
</dbReference>
<evidence type="ECO:0000256" key="6">
    <source>
        <dbReference type="ARBA" id="ARBA00023136"/>
    </source>
</evidence>
<keyword evidence="4" id="KW-0378">Hydrolase</keyword>
<proteinExistence type="inferred from homology"/>
<dbReference type="PANTHER" id="PTHR42758:SF2">
    <property type="entry name" value="PHOSPHATIDYLGLYCEROL PHOSPHOLIPASE C"/>
    <property type="match status" value="1"/>
</dbReference>
<reference evidence="7" key="1">
    <citation type="journal article" date="2021" name="Proc. Natl. Acad. Sci. U.S.A.">
        <title>Three genomes in the algal genus Volvox reveal the fate of a haploid sex-determining region after a transition to homothallism.</title>
        <authorList>
            <person name="Yamamoto K."/>
            <person name="Hamaji T."/>
            <person name="Kawai-Toyooka H."/>
            <person name="Matsuzaki R."/>
            <person name="Takahashi F."/>
            <person name="Nishimura Y."/>
            <person name="Kawachi M."/>
            <person name="Noguchi H."/>
            <person name="Minakuchi Y."/>
            <person name="Umen J.G."/>
            <person name="Toyoda A."/>
            <person name="Nozaki H."/>
        </authorList>
    </citation>
    <scope>NUCLEOTIDE SEQUENCE</scope>
    <source>
        <strain evidence="7">NIES-3785</strain>
    </source>
</reference>
<dbReference type="Gene3D" id="3.20.20.190">
    <property type="entry name" value="Phosphatidylinositol (PI) phosphodiesterase"/>
    <property type="match status" value="1"/>
</dbReference>
<comment type="similarity">
    <text evidence="2">Belongs to the glycerophosphoryl diester phosphodiesterase family.</text>
</comment>
<name>A0A8J4LMU1_9CHLO</name>
<accession>A0A8J4LMU1</accession>
<keyword evidence="6" id="KW-0472">Membrane</keyword>
<dbReference type="AlphaFoldDB" id="A0A8J4LMU1"/>
<evidence type="ECO:0000256" key="5">
    <source>
        <dbReference type="ARBA" id="ARBA00022989"/>
    </source>
</evidence>
<evidence type="ECO:0000256" key="4">
    <source>
        <dbReference type="ARBA" id="ARBA00022801"/>
    </source>
</evidence>
<keyword evidence="5" id="KW-1133">Transmembrane helix</keyword>
<keyword evidence="3" id="KW-0812">Transmembrane</keyword>
<feature type="non-terminal residue" evidence="7">
    <location>
        <position position="184"/>
    </location>
</feature>
<evidence type="ECO:0000313" key="8">
    <source>
        <dbReference type="Proteomes" id="UP000722791"/>
    </source>
</evidence>
<dbReference type="InterPro" id="IPR017946">
    <property type="entry name" value="PLC-like_Pdiesterase_TIM-brl"/>
</dbReference>
<protein>
    <submittedName>
        <fullName evidence="7">Uncharacterized protein</fullName>
    </submittedName>
</protein>
<organism evidence="7 8">
    <name type="scientific">Volvox reticuliferus</name>
    <dbReference type="NCBI Taxonomy" id="1737510"/>
    <lineage>
        <taxon>Eukaryota</taxon>
        <taxon>Viridiplantae</taxon>
        <taxon>Chlorophyta</taxon>
        <taxon>core chlorophytes</taxon>
        <taxon>Chlorophyceae</taxon>
        <taxon>CS clade</taxon>
        <taxon>Chlamydomonadales</taxon>
        <taxon>Volvocaceae</taxon>
        <taxon>Volvox</taxon>
    </lineage>
</organism>